<accession>A0A3M9N278</accession>
<reference evidence="1 2" key="1">
    <citation type="submission" date="2018-11" db="EMBL/GenBank/DDBJ databases">
        <title>Rufibacter latericius sp. nov., isolated from water in Baiyang Lake.</title>
        <authorList>
            <person name="Yang Y."/>
        </authorList>
    </citation>
    <scope>NUCLEOTIDE SEQUENCE [LARGE SCALE GENOMIC DNA]</scope>
    <source>
        <strain evidence="1 2">MCC P1</strain>
    </source>
</reference>
<comment type="caution">
    <text evidence="1">The sequence shown here is derived from an EMBL/GenBank/DDBJ whole genome shotgun (WGS) entry which is preliminary data.</text>
</comment>
<evidence type="ECO:0000313" key="2">
    <source>
        <dbReference type="Proteomes" id="UP000271010"/>
    </source>
</evidence>
<dbReference type="AlphaFoldDB" id="A0A3M9N278"/>
<organism evidence="1 2">
    <name type="scientific">Rufibacter immobilis</name>
    <dbReference type="NCBI Taxonomy" id="1348778"/>
    <lineage>
        <taxon>Bacteria</taxon>
        <taxon>Pseudomonadati</taxon>
        <taxon>Bacteroidota</taxon>
        <taxon>Cytophagia</taxon>
        <taxon>Cytophagales</taxon>
        <taxon>Hymenobacteraceae</taxon>
        <taxon>Rufibacter</taxon>
    </lineage>
</organism>
<keyword evidence="2" id="KW-1185">Reference proteome</keyword>
<dbReference type="RefSeq" id="WP_123132036.1">
    <property type="nucleotide sequence ID" value="NZ_RJJE01000003.1"/>
</dbReference>
<proteinExistence type="predicted"/>
<evidence type="ECO:0000313" key="1">
    <source>
        <dbReference type="EMBL" id="RNI31900.1"/>
    </source>
</evidence>
<dbReference type="Proteomes" id="UP000271010">
    <property type="component" value="Unassembled WGS sequence"/>
</dbReference>
<dbReference type="EMBL" id="RJJE01000003">
    <property type="protein sequence ID" value="RNI31900.1"/>
    <property type="molecule type" value="Genomic_DNA"/>
</dbReference>
<dbReference type="OrthoDB" id="894043at2"/>
<name>A0A3M9N278_9BACT</name>
<gene>
    <name evidence="1" type="ORF">EFA69_05160</name>
</gene>
<protein>
    <submittedName>
        <fullName evidence="1">Uncharacterized protein</fullName>
    </submittedName>
</protein>
<sequence length="127" mass="14269">MPLQEEEQEESSTMGLEQFKDVDEALAFFGQQGYTHTFTCCPNGWTCQETQALYTPDELQMEHCQRFQQCGGAFHVAVLYTVVAPDGTKGIILDNCTTYGNALFGEYLVKLKLHQLTPQAPKRANAR</sequence>